<dbReference type="InterPro" id="IPR009721">
    <property type="entry name" value="O-acyltransferase_WSD1_C"/>
</dbReference>
<reference evidence="14" key="1">
    <citation type="submission" date="2016-10" db="EMBL/GenBank/DDBJ databases">
        <authorList>
            <person name="Varghese N."/>
            <person name="Submissions S."/>
        </authorList>
    </citation>
    <scope>NUCLEOTIDE SEQUENCE [LARGE SCALE GENOMIC DNA]</scope>
    <source>
        <strain evidence="14">DSM 44544</strain>
    </source>
</reference>
<accession>A0A1H4U2Y8</accession>
<dbReference type="RefSeq" id="WP_091310415.1">
    <property type="nucleotide sequence ID" value="NZ_FNSO01000004.1"/>
</dbReference>
<dbReference type="STRING" id="208445.SAMN04489727_4470"/>
<dbReference type="UniPathway" id="UPA00282"/>
<comment type="catalytic activity">
    <reaction evidence="10">
        <text>an acyl-CoA + a 1,2-diacyl-sn-glycerol = a triacyl-sn-glycerol + CoA</text>
        <dbReference type="Rhea" id="RHEA:10868"/>
        <dbReference type="ChEBI" id="CHEBI:17815"/>
        <dbReference type="ChEBI" id="CHEBI:57287"/>
        <dbReference type="ChEBI" id="CHEBI:58342"/>
        <dbReference type="ChEBI" id="CHEBI:64615"/>
        <dbReference type="EC" id="2.3.1.20"/>
    </reaction>
</comment>
<dbReference type="SUPFAM" id="SSF52777">
    <property type="entry name" value="CoA-dependent acyltransferases"/>
    <property type="match status" value="2"/>
</dbReference>
<dbReference type="GO" id="GO:0071731">
    <property type="term" value="P:response to nitric oxide"/>
    <property type="evidence" value="ECO:0007669"/>
    <property type="project" value="TreeGrafter"/>
</dbReference>
<feature type="domain" description="O-acyltransferase WSD1-like N-terminal" evidence="11">
    <location>
        <begin position="10"/>
        <end position="256"/>
    </location>
</feature>
<dbReference type="EMBL" id="FNSO01000004">
    <property type="protein sequence ID" value="SEC63095.1"/>
    <property type="molecule type" value="Genomic_DNA"/>
</dbReference>
<dbReference type="PANTHER" id="PTHR31650">
    <property type="entry name" value="O-ACYLTRANSFERASE (WSD1-LIKE) FAMILY PROTEIN"/>
    <property type="match status" value="1"/>
</dbReference>
<dbReference type="InterPro" id="IPR004255">
    <property type="entry name" value="O-acyltransferase_WSD1_N"/>
</dbReference>
<evidence type="ECO:0000313" key="14">
    <source>
        <dbReference type="Proteomes" id="UP000199622"/>
    </source>
</evidence>
<evidence type="ECO:0000256" key="7">
    <source>
        <dbReference type="ARBA" id="ARBA00022798"/>
    </source>
</evidence>
<evidence type="ECO:0000313" key="13">
    <source>
        <dbReference type="EMBL" id="SEC63095.1"/>
    </source>
</evidence>
<dbReference type="InterPro" id="IPR023213">
    <property type="entry name" value="CAT-like_dom_sf"/>
</dbReference>
<evidence type="ECO:0000256" key="1">
    <source>
        <dbReference type="ARBA" id="ARBA00004771"/>
    </source>
</evidence>
<dbReference type="InterPro" id="IPR045034">
    <property type="entry name" value="O-acyltransferase_WSD1-like"/>
</dbReference>
<comment type="pathway">
    <text evidence="1">Glycerolipid metabolism; triacylglycerol biosynthesis.</text>
</comment>
<dbReference type="GO" id="GO:0019432">
    <property type="term" value="P:triglyceride biosynthetic process"/>
    <property type="evidence" value="ECO:0007669"/>
    <property type="project" value="UniProtKB-UniPathway"/>
</dbReference>
<organism evidence="13 14">
    <name type="scientific">Amycolatopsis tolypomycina</name>
    <dbReference type="NCBI Taxonomy" id="208445"/>
    <lineage>
        <taxon>Bacteria</taxon>
        <taxon>Bacillati</taxon>
        <taxon>Actinomycetota</taxon>
        <taxon>Actinomycetes</taxon>
        <taxon>Pseudonocardiales</taxon>
        <taxon>Pseudonocardiaceae</taxon>
        <taxon>Amycolatopsis</taxon>
    </lineage>
</organism>
<evidence type="ECO:0000259" key="12">
    <source>
        <dbReference type="Pfam" id="PF06974"/>
    </source>
</evidence>
<dbReference type="Gene3D" id="3.30.559.30">
    <property type="entry name" value="Nonribosomal peptide synthetase, condensation domain"/>
    <property type="match status" value="1"/>
</dbReference>
<evidence type="ECO:0000256" key="8">
    <source>
        <dbReference type="ARBA" id="ARBA00023098"/>
    </source>
</evidence>
<evidence type="ECO:0000256" key="6">
    <source>
        <dbReference type="ARBA" id="ARBA00022679"/>
    </source>
</evidence>
<comment type="pathway">
    <text evidence="2">Lipid metabolism.</text>
</comment>
<dbReference type="GO" id="GO:0004144">
    <property type="term" value="F:diacylglycerol O-acyltransferase activity"/>
    <property type="evidence" value="ECO:0007669"/>
    <property type="project" value="UniProtKB-EC"/>
</dbReference>
<comment type="similarity">
    <text evidence="3">Belongs to the long-chain O-acyltransferase family.</text>
</comment>
<evidence type="ECO:0000256" key="3">
    <source>
        <dbReference type="ARBA" id="ARBA00009587"/>
    </source>
</evidence>
<evidence type="ECO:0000256" key="9">
    <source>
        <dbReference type="ARBA" id="ARBA00023315"/>
    </source>
</evidence>
<evidence type="ECO:0000256" key="5">
    <source>
        <dbReference type="ARBA" id="ARBA00022516"/>
    </source>
</evidence>
<dbReference type="AlphaFoldDB" id="A0A1H4U2Y8"/>
<dbReference type="Gene3D" id="3.30.559.10">
    <property type="entry name" value="Chloramphenicol acetyltransferase-like domain"/>
    <property type="match status" value="1"/>
</dbReference>
<dbReference type="GO" id="GO:0051701">
    <property type="term" value="P:biological process involved in interaction with host"/>
    <property type="evidence" value="ECO:0007669"/>
    <property type="project" value="TreeGrafter"/>
</dbReference>
<dbReference type="GO" id="GO:0005886">
    <property type="term" value="C:plasma membrane"/>
    <property type="evidence" value="ECO:0007669"/>
    <property type="project" value="TreeGrafter"/>
</dbReference>
<evidence type="ECO:0000256" key="2">
    <source>
        <dbReference type="ARBA" id="ARBA00005189"/>
    </source>
</evidence>
<keyword evidence="9 13" id="KW-0012">Acyltransferase</keyword>
<keyword evidence="5" id="KW-0444">Lipid biosynthesis</keyword>
<keyword evidence="14" id="KW-1185">Reference proteome</keyword>
<evidence type="ECO:0000256" key="10">
    <source>
        <dbReference type="ARBA" id="ARBA00048109"/>
    </source>
</evidence>
<dbReference type="GO" id="GO:0001666">
    <property type="term" value="P:response to hypoxia"/>
    <property type="evidence" value="ECO:0007669"/>
    <property type="project" value="TreeGrafter"/>
</dbReference>
<name>A0A1H4U2Y8_9PSEU</name>
<dbReference type="OrthoDB" id="9810950at2"/>
<protein>
    <recommendedName>
        <fullName evidence="4">diacylglycerol O-acyltransferase</fullName>
        <ecNumber evidence="4">2.3.1.20</ecNumber>
    </recommendedName>
</protein>
<sequence>MNRIDVDRASPTDRAFLAMGTGDGGPVQFGVLLLLGRAAGLDLVRVRQLIGERVPAVPRLRRRLVPAPRGGGGPIWVDDPGFDVRRHVRPAVCAPPGDGQAVLDTALSLVSAPLPRDAPPWSATFLTGLAGGEAALVVVLDHVLADGVGGLAVLARLVDGGAETAAVPYPRPWPGAVALRREALAGRLRSVRRIGPAARALYASTAAAGGLHPPRATPCSLLGPAGSRHRLVVVRAELAPLRAAAHRHEASVNDAVLVAVAGALHRLLRARHEDVRTFAIGVPVSGRAAADASHLGNAVSPLLVTVPGTGDVAGRLALVAARVRASKAAATGPPPIAVLGALFRPLAALGLYRWYLDHQRRMHTLVSHVRGPAGPVTFGGVPIGEAIPLSAGAGGNLTVLFEVLSYAGNVVISVLADAARCPDLGVLADGLAAELDLVCRESREQRPK</sequence>
<dbReference type="Pfam" id="PF03007">
    <property type="entry name" value="WS_DGAT_cat"/>
    <property type="match status" value="1"/>
</dbReference>
<feature type="domain" description="O-acyltransferase WSD1 C-terminal" evidence="12">
    <location>
        <begin position="296"/>
        <end position="436"/>
    </location>
</feature>
<dbReference type="Proteomes" id="UP000199622">
    <property type="component" value="Unassembled WGS sequence"/>
</dbReference>
<dbReference type="EC" id="2.3.1.20" evidence="4"/>
<keyword evidence="8" id="KW-0443">Lipid metabolism</keyword>
<evidence type="ECO:0000256" key="4">
    <source>
        <dbReference type="ARBA" id="ARBA00013244"/>
    </source>
</evidence>
<gene>
    <name evidence="13" type="ORF">SAMN04489727_4470</name>
</gene>
<dbReference type="GO" id="GO:0006071">
    <property type="term" value="P:glycerol metabolic process"/>
    <property type="evidence" value="ECO:0007669"/>
    <property type="project" value="UniProtKB-KW"/>
</dbReference>
<proteinExistence type="inferred from homology"/>
<keyword evidence="7" id="KW-0319">Glycerol metabolism</keyword>
<evidence type="ECO:0000259" key="11">
    <source>
        <dbReference type="Pfam" id="PF03007"/>
    </source>
</evidence>
<dbReference type="Pfam" id="PF06974">
    <property type="entry name" value="WS_DGAT_C"/>
    <property type="match status" value="1"/>
</dbReference>
<keyword evidence="6 13" id="KW-0808">Transferase</keyword>
<dbReference type="PANTHER" id="PTHR31650:SF1">
    <property type="entry name" value="WAX ESTER SYNTHASE_DIACYLGLYCEROL ACYLTRANSFERASE 4-RELATED"/>
    <property type="match status" value="1"/>
</dbReference>